<evidence type="ECO:0000313" key="1">
    <source>
        <dbReference type="EMBL" id="MRG96507.1"/>
    </source>
</evidence>
<organism evidence="1 2">
    <name type="scientific">Polyangium spumosum</name>
    <dbReference type="NCBI Taxonomy" id="889282"/>
    <lineage>
        <taxon>Bacteria</taxon>
        <taxon>Pseudomonadati</taxon>
        <taxon>Myxococcota</taxon>
        <taxon>Polyangia</taxon>
        <taxon>Polyangiales</taxon>
        <taxon>Polyangiaceae</taxon>
        <taxon>Polyangium</taxon>
    </lineage>
</organism>
<dbReference type="RefSeq" id="WP_153823319.1">
    <property type="nucleotide sequence ID" value="NZ_WJIE01000012.1"/>
</dbReference>
<protein>
    <submittedName>
        <fullName evidence="1">Uncharacterized protein</fullName>
    </submittedName>
</protein>
<gene>
    <name evidence="1" type="ORF">GF068_31970</name>
</gene>
<proteinExistence type="predicted"/>
<keyword evidence="2" id="KW-1185">Reference proteome</keyword>
<evidence type="ECO:0000313" key="2">
    <source>
        <dbReference type="Proteomes" id="UP000440224"/>
    </source>
</evidence>
<reference evidence="1 2" key="1">
    <citation type="submission" date="2019-10" db="EMBL/GenBank/DDBJ databases">
        <title>A soil myxobacterium in the family Polyangiaceae.</title>
        <authorList>
            <person name="Li Y."/>
            <person name="Wang J."/>
        </authorList>
    </citation>
    <scope>NUCLEOTIDE SEQUENCE [LARGE SCALE GENOMIC DNA]</scope>
    <source>
        <strain evidence="1 2">DSM 14734</strain>
    </source>
</reference>
<dbReference type="EMBL" id="WJIE01000012">
    <property type="protein sequence ID" value="MRG96507.1"/>
    <property type="molecule type" value="Genomic_DNA"/>
</dbReference>
<dbReference type="OrthoDB" id="9828670at2"/>
<name>A0A6N7PY72_9BACT</name>
<comment type="caution">
    <text evidence="1">The sequence shown here is derived from an EMBL/GenBank/DDBJ whole genome shotgun (WGS) entry which is preliminary data.</text>
</comment>
<dbReference type="Proteomes" id="UP000440224">
    <property type="component" value="Unassembled WGS sequence"/>
</dbReference>
<accession>A0A6N7PY72</accession>
<dbReference type="AlphaFoldDB" id="A0A6N7PY72"/>
<sequence length="151" mass="14904">MHTFAESQVPTLADGYSITWVRTGGGKGCPSGGMAGSAMHGATVGGSTSNDRTQSAPSHIAFAGIALTGVHVPSHAVGASKGVPLAEGRSWQATGFAPHEFGNMHGDAGAAHEQAGQTASANTTSTQLWIATAASGGGGGSVSFPIHTYEG</sequence>